<sequence>MSNGAETVLITGGGSGMGREAARRFAAQGLTVALLDVNSEGMAETADSFSNIHSWTVDITDFDAVCAAVREVESQCGPIYRLYNCAAIMPFGKLVEQDNAIIHKQMAINYGGLVNITQAVLPGMLERGRGDFVSFASMAGIIPMLLTGAYTATKFAVRAFTETLYHEHRDSGLRFACVCPPAVATPLLKQGRETAWPKMLEDQSEPIAPSVVIDAIQSCLDKGTFFVYPTRNAKIGAIMRRLAPGLIWKQVHQVEGF</sequence>
<dbReference type="PANTHER" id="PTHR44196">
    <property type="entry name" value="DEHYDROGENASE/REDUCTASE SDR FAMILY MEMBER 7B"/>
    <property type="match status" value="1"/>
</dbReference>
<proteinExistence type="inferred from homology"/>
<gene>
    <name evidence="3" type="ORF">EYC82_09640</name>
</gene>
<accession>A0ABT3T6Z5</accession>
<evidence type="ECO:0000313" key="3">
    <source>
        <dbReference type="EMBL" id="MCX2977615.1"/>
    </source>
</evidence>
<dbReference type="RefSeq" id="WP_279249329.1">
    <property type="nucleotide sequence ID" value="NZ_SHNO01000001.1"/>
</dbReference>
<dbReference type="EMBL" id="SHNO01000001">
    <property type="protein sequence ID" value="MCX2977615.1"/>
    <property type="molecule type" value="Genomic_DNA"/>
</dbReference>
<keyword evidence="2" id="KW-0560">Oxidoreductase</keyword>
<dbReference type="Pfam" id="PF00106">
    <property type="entry name" value="adh_short"/>
    <property type="match status" value="1"/>
</dbReference>
<dbReference type="Proteomes" id="UP001143304">
    <property type="component" value="Unassembled WGS sequence"/>
</dbReference>
<dbReference type="InterPro" id="IPR002347">
    <property type="entry name" value="SDR_fam"/>
</dbReference>
<dbReference type="PANTHER" id="PTHR44196:SF1">
    <property type="entry name" value="DEHYDROGENASE_REDUCTASE SDR FAMILY MEMBER 7B"/>
    <property type="match status" value="1"/>
</dbReference>
<evidence type="ECO:0000313" key="4">
    <source>
        <dbReference type="Proteomes" id="UP001143304"/>
    </source>
</evidence>
<dbReference type="SUPFAM" id="SSF51735">
    <property type="entry name" value="NAD(P)-binding Rossmann-fold domains"/>
    <property type="match status" value="1"/>
</dbReference>
<dbReference type="PRINTS" id="PR00081">
    <property type="entry name" value="GDHRDH"/>
</dbReference>
<dbReference type="Gene3D" id="3.40.50.720">
    <property type="entry name" value="NAD(P)-binding Rossmann-like Domain"/>
    <property type="match status" value="1"/>
</dbReference>
<protein>
    <submittedName>
        <fullName evidence="3">SDR family NAD(P)-dependent oxidoreductase</fullName>
    </submittedName>
</protein>
<dbReference type="InterPro" id="IPR036291">
    <property type="entry name" value="NAD(P)-bd_dom_sf"/>
</dbReference>
<comment type="similarity">
    <text evidence="1">Belongs to the short-chain dehydrogenases/reductases (SDR) family.</text>
</comment>
<name>A0ABT3T6Z5_9GAMM</name>
<comment type="caution">
    <text evidence="3">The sequence shown here is derived from an EMBL/GenBank/DDBJ whole genome shotgun (WGS) entry which is preliminary data.</text>
</comment>
<organism evidence="3 4">
    <name type="scientific">Candidatus Marimicrobium litorale</name>
    <dbReference type="NCBI Taxonomy" id="2518991"/>
    <lineage>
        <taxon>Bacteria</taxon>
        <taxon>Pseudomonadati</taxon>
        <taxon>Pseudomonadota</taxon>
        <taxon>Gammaproteobacteria</taxon>
        <taxon>Cellvibrionales</taxon>
        <taxon>Halieaceae</taxon>
        <taxon>Marimicrobium</taxon>
    </lineage>
</organism>
<reference evidence="3" key="1">
    <citation type="submission" date="2019-02" db="EMBL/GenBank/DDBJ databases">
        <authorList>
            <person name="Li S.-H."/>
        </authorList>
    </citation>
    <scope>NUCLEOTIDE SEQUENCE</scope>
    <source>
        <strain evidence="3">IMCC11814</strain>
    </source>
</reference>
<evidence type="ECO:0000256" key="1">
    <source>
        <dbReference type="ARBA" id="ARBA00006484"/>
    </source>
</evidence>
<keyword evidence="4" id="KW-1185">Reference proteome</keyword>
<evidence type="ECO:0000256" key="2">
    <source>
        <dbReference type="ARBA" id="ARBA00023002"/>
    </source>
</evidence>